<protein>
    <submittedName>
        <fullName evidence="1">Uncharacterized protein</fullName>
    </submittedName>
</protein>
<name>A0AAN6NIQ6_9PEZI</name>
<sequence length="343" mass="36699">MLMPEGDDNLNSHFQHNSNPLRFSMPIGNRDSSFYGTPSQVLQHVAAVGATAADPFVDQWVIMGILPLRRRRPRALDFPVPASQALAEPQPRSVSCPHCTLYGRDVANTHELRDCGFASTKGDIPGCPVCNTLDHFYDVCKKRQASSDEMFHEDWRFLVQARSGLPPVRTKTSWPDLAVERPMQPTSGFPITKERAIDVRDDHRHGKTYFDARTRMLRDVRKNLESLRASEVFTGMGSQLVNRASNGTSDSNAMELDDVPATSTASVTAVETAPASLAPISSAAPVATVLSGAPASSAVPAFAALAISPVPAATAAPAPSAPVPSAPAGPVVLAVTRTLPTVQ</sequence>
<reference evidence="1" key="1">
    <citation type="journal article" date="2023" name="Mol. Phylogenet. Evol.">
        <title>Genome-scale phylogeny and comparative genomics of the fungal order Sordariales.</title>
        <authorList>
            <person name="Hensen N."/>
            <person name="Bonometti L."/>
            <person name="Westerberg I."/>
            <person name="Brannstrom I.O."/>
            <person name="Guillou S."/>
            <person name="Cros-Aarteil S."/>
            <person name="Calhoun S."/>
            <person name="Haridas S."/>
            <person name="Kuo A."/>
            <person name="Mondo S."/>
            <person name="Pangilinan J."/>
            <person name="Riley R."/>
            <person name="LaButti K."/>
            <person name="Andreopoulos B."/>
            <person name="Lipzen A."/>
            <person name="Chen C."/>
            <person name="Yan M."/>
            <person name="Daum C."/>
            <person name="Ng V."/>
            <person name="Clum A."/>
            <person name="Steindorff A."/>
            <person name="Ohm R.A."/>
            <person name="Martin F."/>
            <person name="Silar P."/>
            <person name="Natvig D.O."/>
            <person name="Lalanne C."/>
            <person name="Gautier V."/>
            <person name="Ament-Velasquez S.L."/>
            <person name="Kruys A."/>
            <person name="Hutchinson M.I."/>
            <person name="Powell A.J."/>
            <person name="Barry K."/>
            <person name="Miller A.N."/>
            <person name="Grigoriev I.V."/>
            <person name="Debuchy R."/>
            <person name="Gladieux P."/>
            <person name="Hiltunen Thoren M."/>
            <person name="Johannesson H."/>
        </authorList>
    </citation>
    <scope>NUCLEOTIDE SEQUENCE</scope>
    <source>
        <strain evidence="1">CBS 626.80</strain>
    </source>
</reference>
<gene>
    <name evidence="1" type="ORF">QBC32DRAFT_272074</name>
</gene>
<reference evidence="1" key="2">
    <citation type="submission" date="2023-06" db="EMBL/GenBank/DDBJ databases">
        <authorList>
            <consortium name="Lawrence Berkeley National Laboratory"/>
            <person name="Mondo S.J."/>
            <person name="Hensen N."/>
            <person name="Bonometti L."/>
            <person name="Westerberg I."/>
            <person name="Brannstrom I.O."/>
            <person name="Guillou S."/>
            <person name="Cros-Aarteil S."/>
            <person name="Calhoun S."/>
            <person name="Haridas S."/>
            <person name="Kuo A."/>
            <person name="Pangilinan J."/>
            <person name="Riley R."/>
            <person name="Labutti K."/>
            <person name="Andreopoulos B."/>
            <person name="Lipzen A."/>
            <person name="Chen C."/>
            <person name="Yanf M."/>
            <person name="Daum C."/>
            <person name="Ng V."/>
            <person name="Clum A."/>
            <person name="Steindorff A."/>
            <person name="Ohm R."/>
            <person name="Martin F."/>
            <person name="Silar P."/>
            <person name="Natvig D."/>
            <person name="Lalanne C."/>
            <person name="Gautier V."/>
            <person name="Ament-Velasquez S.L."/>
            <person name="Kruys A."/>
            <person name="Hutchinson M.I."/>
            <person name="Powell A.J."/>
            <person name="Barry K."/>
            <person name="Miller A.N."/>
            <person name="Grigoriev I.V."/>
            <person name="Debuchy R."/>
            <person name="Gladieux P."/>
            <person name="Thoren M.H."/>
            <person name="Johannesson H."/>
        </authorList>
    </citation>
    <scope>NUCLEOTIDE SEQUENCE</scope>
    <source>
        <strain evidence="1">CBS 626.80</strain>
    </source>
</reference>
<feature type="non-terminal residue" evidence="1">
    <location>
        <position position="343"/>
    </location>
</feature>
<dbReference type="EMBL" id="MU859685">
    <property type="protein sequence ID" value="KAK3946582.1"/>
    <property type="molecule type" value="Genomic_DNA"/>
</dbReference>
<evidence type="ECO:0000313" key="2">
    <source>
        <dbReference type="Proteomes" id="UP001303222"/>
    </source>
</evidence>
<organism evidence="1 2">
    <name type="scientific">Pseudoneurospora amorphoporcata</name>
    <dbReference type="NCBI Taxonomy" id="241081"/>
    <lineage>
        <taxon>Eukaryota</taxon>
        <taxon>Fungi</taxon>
        <taxon>Dikarya</taxon>
        <taxon>Ascomycota</taxon>
        <taxon>Pezizomycotina</taxon>
        <taxon>Sordariomycetes</taxon>
        <taxon>Sordariomycetidae</taxon>
        <taxon>Sordariales</taxon>
        <taxon>Sordariaceae</taxon>
        <taxon>Pseudoneurospora</taxon>
    </lineage>
</organism>
<evidence type="ECO:0000313" key="1">
    <source>
        <dbReference type="EMBL" id="KAK3946582.1"/>
    </source>
</evidence>
<dbReference type="AlphaFoldDB" id="A0AAN6NIQ6"/>
<keyword evidence="2" id="KW-1185">Reference proteome</keyword>
<accession>A0AAN6NIQ6</accession>
<comment type="caution">
    <text evidence="1">The sequence shown here is derived from an EMBL/GenBank/DDBJ whole genome shotgun (WGS) entry which is preliminary data.</text>
</comment>
<dbReference type="Proteomes" id="UP001303222">
    <property type="component" value="Unassembled WGS sequence"/>
</dbReference>
<proteinExistence type="predicted"/>